<gene>
    <name evidence="2" type="ORF">TeGR_g9331</name>
</gene>
<proteinExistence type="predicted"/>
<protein>
    <recommendedName>
        <fullName evidence="4">HSF-type DNA-binding domain-containing protein</fullName>
    </recommendedName>
</protein>
<accession>A0ABQ6M3C7</accession>
<organism evidence="2 3">
    <name type="scientific">Tetraparma gracilis</name>
    <dbReference type="NCBI Taxonomy" id="2962635"/>
    <lineage>
        <taxon>Eukaryota</taxon>
        <taxon>Sar</taxon>
        <taxon>Stramenopiles</taxon>
        <taxon>Ochrophyta</taxon>
        <taxon>Bolidophyceae</taxon>
        <taxon>Parmales</taxon>
        <taxon>Triparmaceae</taxon>
        <taxon>Tetraparma</taxon>
    </lineage>
</organism>
<evidence type="ECO:0008006" key="4">
    <source>
        <dbReference type="Google" id="ProtNLM"/>
    </source>
</evidence>
<comment type="caution">
    <text evidence="2">The sequence shown here is derived from an EMBL/GenBank/DDBJ whole genome shotgun (WGS) entry which is preliminary data.</text>
</comment>
<dbReference type="EMBL" id="BRYB01003637">
    <property type="protein sequence ID" value="GMI18869.1"/>
    <property type="molecule type" value="Genomic_DNA"/>
</dbReference>
<sequence>PAAPPPRRAAPGKALRAVSPPPPPSSKRKRVSTRLFNEPSFPDLLEAWEANSLPLGAWSMGMHSLLRERFPGLLRKYGYFEADKKVHLCQYLFEKSNKRKAEGGKGGKKK</sequence>
<keyword evidence="3" id="KW-1185">Reference proteome</keyword>
<name>A0ABQ6M3C7_9STRA</name>
<dbReference type="Proteomes" id="UP001165060">
    <property type="component" value="Unassembled WGS sequence"/>
</dbReference>
<evidence type="ECO:0000313" key="3">
    <source>
        <dbReference type="Proteomes" id="UP001165060"/>
    </source>
</evidence>
<reference evidence="2 3" key="1">
    <citation type="journal article" date="2023" name="Commun. Biol.">
        <title>Genome analysis of Parmales, the sister group of diatoms, reveals the evolutionary specialization of diatoms from phago-mixotrophs to photoautotrophs.</title>
        <authorList>
            <person name="Ban H."/>
            <person name="Sato S."/>
            <person name="Yoshikawa S."/>
            <person name="Yamada K."/>
            <person name="Nakamura Y."/>
            <person name="Ichinomiya M."/>
            <person name="Sato N."/>
            <person name="Blanc-Mathieu R."/>
            <person name="Endo H."/>
            <person name="Kuwata A."/>
            <person name="Ogata H."/>
        </authorList>
    </citation>
    <scope>NUCLEOTIDE SEQUENCE [LARGE SCALE GENOMIC DNA]</scope>
</reference>
<feature type="region of interest" description="Disordered" evidence="1">
    <location>
        <begin position="1"/>
        <end position="31"/>
    </location>
</feature>
<feature type="non-terminal residue" evidence="2">
    <location>
        <position position="1"/>
    </location>
</feature>
<evidence type="ECO:0000313" key="2">
    <source>
        <dbReference type="EMBL" id="GMI18869.1"/>
    </source>
</evidence>
<evidence type="ECO:0000256" key="1">
    <source>
        <dbReference type="SAM" id="MobiDB-lite"/>
    </source>
</evidence>